<evidence type="ECO:0000313" key="2">
    <source>
        <dbReference type="EMBL" id="QQC44142.1"/>
    </source>
</evidence>
<protein>
    <submittedName>
        <fullName evidence="2">Uncharacterized protein</fullName>
    </submittedName>
</protein>
<reference evidence="2 3" key="1">
    <citation type="submission" date="2020-12" db="EMBL/GenBank/DDBJ databases">
        <title>FDA dAtabase for Regulatory Grade micrObial Sequences (FDA-ARGOS): Supporting development and validation of Infectious Disease Dx tests.</title>
        <authorList>
            <person name="Sproer C."/>
            <person name="Gronow S."/>
            <person name="Severitt S."/>
            <person name="Schroder I."/>
            <person name="Tallon L."/>
            <person name="Sadzewicz L."/>
            <person name="Zhao X."/>
            <person name="Boylan J."/>
            <person name="Ott S."/>
            <person name="Bowen H."/>
            <person name="Vavikolanu K."/>
            <person name="Mehta A."/>
            <person name="Aluvathingal J."/>
            <person name="Nadendla S."/>
            <person name="Lowell S."/>
            <person name="Myers T."/>
            <person name="Yan Y."/>
            <person name="Sichtig H."/>
        </authorList>
    </citation>
    <scope>NUCLEOTIDE SEQUENCE [LARGE SCALE GENOMIC DNA]</scope>
    <source>
        <strain evidence="2 3">FDAARGOS_985</strain>
    </source>
</reference>
<dbReference type="RefSeq" id="WP_131800065.1">
    <property type="nucleotide sequence ID" value="NZ_CP012072.1"/>
</dbReference>
<sequence length="65" mass="7179">MSGEFSRKTKEKSSSKNPLYPKEMRRMEGDLAQGEFSFFIFAMVASERTGTSASTMDEARAGDCG</sequence>
<evidence type="ECO:0000313" key="3">
    <source>
        <dbReference type="Proteomes" id="UP000595220"/>
    </source>
</evidence>
<gene>
    <name evidence="2" type="ORF">I6H42_01590</name>
</gene>
<proteinExistence type="predicted"/>
<accession>A0AAQ0BX68</accession>
<dbReference type="Proteomes" id="UP000595220">
    <property type="component" value="Chromosome"/>
</dbReference>
<feature type="compositionally biased region" description="Basic and acidic residues" evidence="1">
    <location>
        <begin position="1"/>
        <end position="14"/>
    </location>
</feature>
<feature type="region of interest" description="Disordered" evidence="1">
    <location>
        <begin position="1"/>
        <end position="25"/>
    </location>
</feature>
<evidence type="ECO:0000256" key="1">
    <source>
        <dbReference type="SAM" id="MobiDB-lite"/>
    </source>
</evidence>
<dbReference type="EMBL" id="CP066065">
    <property type="protein sequence ID" value="QQC44142.1"/>
    <property type="molecule type" value="Genomic_DNA"/>
</dbReference>
<organism evidence="2 3">
    <name type="scientific">Schaalia meyeri</name>
    <dbReference type="NCBI Taxonomy" id="52773"/>
    <lineage>
        <taxon>Bacteria</taxon>
        <taxon>Bacillati</taxon>
        <taxon>Actinomycetota</taxon>
        <taxon>Actinomycetes</taxon>
        <taxon>Actinomycetales</taxon>
        <taxon>Actinomycetaceae</taxon>
        <taxon>Schaalia</taxon>
    </lineage>
</organism>
<keyword evidence="3" id="KW-1185">Reference proteome</keyword>
<dbReference type="AlphaFoldDB" id="A0AAQ0BX68"/>
<name>A0AAQ0BX68_9ACTO</name>